<dbReference type="Gene3D" id="1.10.10.10">
    <property type="entry name" value="Winged helix-like DNA-binding domain superfamily/Winged helix DNA-binding domain"/>
    <property type="match status" value="1"/>
</dbReference>
<evidence type="ECO:0000259" key="5">
    <source>
        <dbReference type="PROSITE" id="PS50949"/>
    </source>
</evidence>
<evidence type="ECO:0000256" key="1">
    <source>
        <dbReference type="ARBA" id="ARBA00023015"/>
    </source>
</evidence>
<feature type="domain" description="HTH gntR-type" evidence="5">
    <location>
        <begin position="41"/>
        <end position="109"/>
    </location>
</feature>
<dbReference type="SUPFAM" id="SSF48008">
    <property type="entry name" value="GntR ligand-binding domain-like"/>
    <property type="match status" value="1"/>
</dbReference>
<dbReference type="Pfam" id="PF07729">
    <property type="entry name" value="FCD"/>
    <property type="match status" value="1"/>
</dbReference>
<comment type="caution">
    <text evidence="6">The sequence shown here is derived from an EMBL/GenBank/DDBJ whole genome shotgun (WGS) entry which is preliminary data.</text>
</comment>
<dbReference type="PANTHER" id="PTHR43537:SF5">
    <property type="entry name" value="UXU OPERON TRANSCRIPTIONAL REGULATOR"/>
    <property type="match status" value="1"/>
</dbReference>
<keyword evidence="7" id="KW-1185">Reference proteome</keyword>
<dbReference type="SUPFAM" id="SSF46785">
    <property type="entry name" value="Winged helix' DNA-binding domain"/>
    <property type="match status" value="1"/>
</dbReference>
<feature type="compositionally biased region" description="Polar residues" evidence="4">
    <location>
        <begin position="269"/>
        <end position="286"/>
    </location>
</feature>
<proteinExistence type="predicted"/>
<keyword evidence="2" id="KW-0238">DNA-binding</keyword>
<dbReference type="OrthoDB" id="7989071at2"/>
<evidence type="ECO:0000256" key="2">
    <source>
        <dbReference type="ARBA" id="ARBA00023125"/>
    </source>
</evidence>
<dbReference type="GO" id="GO:0003700">
    <property type="term" value="F:DNA-binding transcription factor activity"/>
    <property type="evidence" value="ECO:0007669"/>
    <property type="project" value="InterPro"/>
</dbReference>
<dbReference type="PANTHER" id="PTHR43537">
    <property type="entry name" value="TRANSCRIPTIONAL REGULATOR, GNTR FAMILY"/>
    <property type="match status" value="1"/>
</dbReference>
<evidence type="ECO:0000256" key="4">
    <source>
        <dbReference type="SAM" id="MobiDB-lite"/>
    </source>
</evidence>
<dbReference type="GO" id="GO:0003677">
    <property type="term" value="F:DNA binding"/>
    <property type="evidence" value="ECO:0007669"/>
    <property type="project" value="UniProtKB-KW"/>
</dbReference>
<keyword evidence="3" id="KW-0804">Transcription</keyword>
<dbReference type="InterPro" id="IPR011711">
    <property type="entry name" value="GntR_C"/>
</dbReference>
<dbReference type="CDD" id="cd07377">
    <property type="entry name" value="WHTH_GntR"/>
    <property type="match status" value="1"/>
</dbReference>
<accession>A0A2V5ISF6</accession>
<dbReference type="Proteomes" id="UP000247980">
    <property type="component" value="Unassembled WGS sequence"/>
</dbReference>
<dbReference type="AlphaFoldDB" id="A0A2V5ISF6"/>
<keyword evidence="1" id="KW-0805">Transcription regulation</keyword>
<evidence type="ECO:0000313" key="7">
    <source>
        <dbReference type="Proteomes" id="UP000247980"/>
    </source>
</evidence>
<dbReference type="SMART" id="SM00345">
    <property type="entry name" value="HTH_GNTR"/>
    <property type="match status" value="1"/>
</dbReference>
<dbReference type="Gene3D" id="1.20.120.530">
    <property type="entry name" value="GntR ligand-binding domain-like"/>
    <property type="match status" value="1"/>
</dbReference>
<dbReference type="Pfam" id="PF00392">
    <property type="entry name" value="GntR"/>
    <property type="match status" value="1"/>
</dbReference>
<organism evidence="6 7">
    <name type="scientific">Arthrobacter psychrolactophilus</name>
    <dbReference type="NCBI Taxonomy" id="92442"/>
    <lineage>
        <taxon>Bacteria</taxon>
        <taxon>Bacillati</taxon>
        <taxon>Actinomycetota</taxon>
        <taxon>Actinomycetes</taxon>
        <taxon>Micrococcales</taxon>
        <taxon>Micrococcaceae</taxon>
        <taxon>Arthrobacter</taxon>
    </lineage>
</organism>
<evidence type="ECO:0000256" key="3">
    <source>
        <dbReference type="ARBA" id="ARBA00023163"/>
    </source>
</evidence>
<name>A0A2V5ISF6_9MICC</name>
<dbReference type="InterPro" id="IPR000524">
    <property type="entry name" value="Tscrpt_reg_HTH_GntR"/>
</dbReference>
<dbReference type="InterPro" id="IPR036388">
    <property type="entry name" value="WH-like_DNA-bd_sf"/>
</dbReference>
<sequence>MSDRRTSLYGGSASPCGDCVHFERKTHMSTHPDAGGWAAPAGDRESLTDRLKRYILDKRMLSGDPLPSETDLAEILSASRSSVREALRTLAALDIIEIRHGHGTFVGQMSFAGTIESLIFKGLLSSQGDLEVIDDLIDLREAFDIALTDHVMAGLAQTPDPDIEETLADMDLHAAANNAAGVESAEKRFHEQLLGHAGNKLATQLGTALWQVHTTVANTIRTPSQEELLATAKIHRTMYVMALHSRGRRYQAAILDRYEPLRGQVEKLTGNTDSAGGHPTTEQTLR</sequence>
<dbReference type="InterPro" id="IPR036390">
    <property type="entry name" value="WH_DNA-bd_sf"/>
</dbReference>
<reference evidence="6 7" key="1">
    <citation type="submission" date="2018-05" db="EMBL/GenBank/DDBJ databases">
        <title>Genetic diversity of glacier-inhabiting Cryobacterium bacteria in China and description of Cryobacterium mengkeensis sp. nov. and Arthrobacter glacialis sp. nov.</title>
        <authorList>
            <person name="Liu Q."/>
            <person name="Xin Y.-H."/>
        </authorList>
    </citation>
    <scope>NUCLEOTIDE SEQUENCE [LARGE SCALE GENOMIC DNA]</scope>
    <source>
        <strain evidence="6 7">B7</strain>
    </source>
</reference>
<evidence type="ECO:0000313" key="6">
    <source>
        <dbReference type="EMBL" id="PYI39455.1"/>
    </source>
</evidence>
<dbReference type="EMBL" id="QJVC01000003">
    <property type="protein sequence ID" value="PYI39455.1"/>
    <property type="molecule type" value="Genomic_DNA"/>
</dbReference>
<dbReference type="InterPro" id="IPR008920">
    <property type="entry name" value="TF_FadR/GntR_C"/>
</dbReference>
<gene>
    <name evidence="6" type="ORF">CVS30_05750</name>
</gene>
<dbReference type="PROSITE" id="PS50949">
    <property type="entry name" value="HTH_GNTR"/>
    <property type="match status" value="1"/>
</dbReference>
<protein>
    <submittedName>
        <fullName evidence="6">GntR family transcriptional regulator</fullName>
    </submittedName>
</protein>
<dbReference type="PRINTS" id="PR00035">
    <property type="entry name" value="HTHGNTR"/>
</dbReference>
<feature type="region of interest" description="Disordered" evidence="4">
    <location>
        <begin position="267"/>
        <end position="286"/>
    </location>
</feature>